<reference evidence="1" key="1">
    <citation type="submission" date="2024-06" db="EMBL/GenBank/DDBJ databases">
        <title>Genome Sequence of an extremely halophilic archaeon isolated from Permian era halite, Salado Formation, Carlsbad, New Mexico: Halobacterium sp. strain NMX12-1.</title>
        <authorList>
            <person name="Sotoa L."/>
            <person name="DasSarma P."/>
            <person name="Anton B.P."/>
            <person name="Vincze T."/>
            <person name="Verma I."/>
            <person name="Eralp B."/>
            <person name="Powers D.W."/>
            <person name="Dozier B.L."/>
            <person name="Roberts R.J."/>
            <person name="DasSarma S."/>
        </authorList>
    </citation>
    <scope>NUCLEOTIDE SEQUENCE</scope>
    <source>
        <strain evidence="1">NMX12-1</strain>
    </source>
</reference>
<dbReference type="GeneID" id="91108731"/>
<dbReference type="Gene3D" id="3.40.390.10">
    <property type="entry name" value="Collagenase (Catalytic Domain)"/>
    <property type="match status" value="1"/>
</dbReference>
<proteinExistence type="predicted"/>
<dbReference type="AlphaFoldDB" id="A0AAU8CFG6"/>
<evidence type="ECO:0000313" key="1">
    <source>
        <dbReference type="EMBL" id="XCF17601.1"/>
    </source>
</evidence>
<dbReference type="SUPFAM" id="SSF55486">
    <property type="entry name" value="Metalloproteases ('zincins'), catalytic domain"/>
    <property type="match status" value="1"/>
</dbReference>
<gene>
    <name evidence="1" type="ORF">ABSL23_06240</name>
</gene>
<name>A0AAU8CFG6_9EURY</name>
<dbReference type="EMBL" id="CP159204">
    <property type="protein sequence ID" value="XCF17601.1"/>
    <property type="molecule type" value="Genomic_DNA"/>
</dbReference>
<dbReference type="KEGG" id="hanx:ABSL23_06240"/>
<evidence type="ECO:0008006" key="2">
    <source>
        <dbReference type="Google" id="ProtNLM"/>
    </source>
</evidence>
<organism evidence="1">
    <name type="scientific">Halobacterium sp. NMX12-1</name>
    <dbReference type="NCBI Taxonomy" id="3166650"/>
    <lineage>
        <taxon>Archaea</taxon>
        <taxon>Methanobacteriati</taxon>
        <taxon>Methanobacteriota</taxon>
        <taxon>Stenosarchaea group</taxon>
        <taxon>Halobacteria</taxon>
        <taxon>Halobacteriales</taxon>
        <taxon>Halobacteriaceae</taxon>
        <taxon>Halobacterium</taxon>
    </lineage>
</organism>
<dbReference type="GO" id="GO:0008237">
    <property type="term" value="F:metallopeptidase activity"/>
    <property type="evidence" value="ECO:0007669"/>
    <property type="project" value="InterPro"/>
</dbReference>
<dbReference type="InterPro" id="IPR024079">
    <property type="entry name" value="MetalloPept_cat_dom_sf"/>
</dbReference>
<accession>A0AAU8CFG6</accession>
<protein>
    <recommendedName>
        <fullName evidence="2">Matrixin</fullName>
    </recommendedName>
</protein>
<dbReference type="PROSITE" id="PS51257">
    <property type="entry name" value="PROKAR_LIPOPROTEIN"/>
    <property type="match status" value="1"/>
</dbReference>
<dbReference type="RefSeq" id="WP_353635095.1">
    <property type="nucleotide sequence ID" value="NZ_CP159204.1"/>
</dbReference>
<sequence>MARVLSVVAVLALVVTAGCLTGEPTAVGPTSTVESAPDAPFTVPDRIADRESSPWGSGPITVVVDDHTGVVSDVRPAVEEALAFWEHAVYPGDHYRPAFELAAGNASADVRVEVVPAVERCRVHEDDVALGCAPVVPANATVTGEVTVQVRAGHAPATTRAVLKHELGHVLGFRHGEGPGDVMAPNLSARVDSDVADAAARTYSWGSETLQAAVVSETTATAAARERVRAALGYYERGADGTVASPPAFELVDDPGDADVVVALRESVDCQRPTAEAVGLSVDSRSNSKLEWTLDTSLTFNVPDFRAS</sequence>